<dbReference type="InterPro" id="IPR043145">
    <property type="entry name" value="Znf_ZZ_sf"/>
</dbReference>
<evidence type="ECO:0000256" key="4">
    <source>
        <dbReference type="ARBA" id="ARBA00022475"/>
    </source>
</evidence>
<gene>
    <name evidence="19" type="primary">DTNA</name>
    <name evidence="19" type="synonym">LOC115169610</name>
</gene>
<protein>
    <recommendedName>
        <fullName evidence="14">Dystrobrevin</fullName>
    </recommendedName>
</protein>
<keyword evidence="6" id="KW-0597">Phosphoprotein</keyword>
<keyword evidence="12" id="KW-0472">Membrane</keyword>
<dbReference type="InterPro" id="IPR011992">
    <property type="entry name" value="EF-hand-dom_pair"/>
</dbReference>
<evidence type="ECO:0000259" key="18">
    <source>
        <dbReference type="PROSITE" id="PS50135"/>
    </source>
</evidence>
<evidence type="ECO:0000256" key="17">
    <source>
        <dbReference type="SAM" id="MobiDB-lite"/>
    </source>
</evidence>
<dbReference type="Gene3D" id="3.30.60.90">
    <property type="match status" value="1"/>
</dbReference>
<evidence type="ECO:0000256" key="7">
    <source>
        <dbReference type="ARBA" id="ARBA00022723"/>
    </source>
</evidence>
<keyword evidence="5 14" id="KW-0963">Cytoplasm</keyword>
<evidence type="ECO:0000256" key="2">
    <source>
        <dbReference type="ARBA" id="ARBA00004496"/>
    </source>
</evidence>
<dbReference type="SUPFAM" id="SSF47473">
    <property type="entry name" value="EF-hand"/>
    <property type="match status" value="2"/>
</dbReference>
<dbReference type="GO" id="GO:0008270">
    <property type="term" value="F:zinc ion binding"/>
    <property type="evidence" value="ECO:0007669"/>
    <property type="project" value="UniProtKB-KW"/>
</dbReference>
<name>A0A674F3A7_SALTR</name>
<evidence type="ECO:0000256" key="11">
    <source>
        <dbReference type="ARBA" id="ARBA00023054"/>
    </source>
</evidence>
<keyword evidence="11 16" id="KW-0175">Coiled coil</keyword>
<feature type="compositionally biased region" description="Polar residues" evidence="17">
    <location>
        <begin position="503"/>
        <end position="519"/>
    </location>
</feature>
<dbReference type="GO" id="GO:0005737">
    <property type="term" value="C:cytoplasm"/>
    <property type="evidence" value="ECO:0007669"/>
    <property type="project" value="UniProtKB-SubCell"/>
</dbReference>
<dbReference type="CDD" id="cd16249">
    <property type="entry name" value="EFh_DTNA"/>
    <property type="match status" value="1"/>
</dbReference>
<feature type="region of interest" description="Disordered" evidence="17">
    <location>
        <begin position="482"/>
        <end position="519"/>
    </location>
</feature>
<evidence type="ECO:0000256" key="1">
    <source>
        <dbReference type="ARBA" id="ARBA00004236"/>
    </source>
</evidence>
<dbReference type="Ensembl" id="ENSSTUT00000122802.1">
    <property type="protein sequence ID" value="ENSSTUP00000114763.1"/>
    <property type="gene ID" value="ENSSTUG00000050468.1"/>
</dbReference>
<evidence type="ECO:0000256" key="6">
    <source>
        <dbReference type="ARBA" id="ARBA00022553"/>
    </source>
</evidence>
<evidence type="ECO:0000256" key="12">
    <source>
        <dbReference type="ARBA" id="ARBA00023136"/>
    </source>
</evidence>
<evidence type="ECO:0000256" key="9">
    <source>
        <dbReference type="ARBA" id="ARBA00022833"/>
    </source>
</evidence>
<keyword evidence="9" id="KW-0862">Zinc</keyword>
<dbReference type="CDD" id="cd02334">
    <property type="entry name" value="ZZ_dystrophin"/>
    <property type="match status" value="1"/>
</dbReference>
<organism evidence="19 20">
    <name type="scientific">Salmo trutta</name>
    <name type="common">Brown trout</name>
    <dbReference type="NCBI Taxonomy" id="8032"/>
    <lineage>
        <taxon>Eukaryota</taxon>
        <taxon>Metazoa</taxon>
        <taxon>Chordata</taxon>
        <taxon>Craniata</taxon>
        <taxon>Vertebrata</taxon>
        <taxon>Euteleostomi</taxon>
        <taxon>Actinopterygii</taxon>
        <taxon>Neopterygii</taxon>
        <taxon>Teleostei</taxon>
        <taxon>Protacanthopterygii</taxon>
        <taxon>Salmoniformes</taxon>
        <taxon>Salmonidae</taxon>
        <taxon>Salmoninae</taxon>
        <taxon>Salmo</taxon>
    </lineage>
</organism>
<keyword evidence="8 15" id="KW-0863">Zinc-finger</keyword>
<accession>A0A674F3A7</accession>
<dbReference type="PROSITE" id="PS01357">
    <property type="entry name" value="ZF_ZZ_1"/>
    <property type="match status" value="1"/>
</dbReference>
<dbReference type="Proteomes" id="UP000472277">
    <property type="component" value="Chromosome 31"/>
</dbReference>
<dbReference type="Pfam" id="PF09068">
    <property type="entry name" value="EF-hand_2"/>
    <property type="match status" value="1"/>
</dbReference>
<evidence type="ECO:0000256" key="5">
    <source>
        <dbReference type="ARBA" id="ARBA00022490"/>
    </source>
</evidence>
<evidence type="ECO:0000256" key="14">
    <source>
        <dbReference type="PIRNR" id="PIRNR038204"/>
    </source>
</evidence>
<dbReference type="GO" id="GO:0099536">
    <property type="term" value="P:synaptic signaling"/>
    <property type="evidence" value="ECO:0007669"/>
    <property type="project" value="TreeGrafter"/>
</dbReference>
<dbReference type="PANTHER" id="PTHR12268">
    <property type="entry name" value="E3 UBIQUITIN-PROTEIN LIGASE KCMF1"/>
    <property type="match status" value="1"/>
</dbReference>
<evidence type="ECO:0000256" key="3">
    <source>
        <dbReference type="ARBA" id="ARBA00009563"/>
    </source>
</evidence>
<sequence>MIEDRGRSGDIMAERRQLFAEMRAQELDCIRLSTYRTACKLRFVQKKCNLHLVDIWNVIEAFRENGLNTMDLNTEFTVARLEAILSTIFYQLNKRMPTTHQINVEQSISMLLNFLLAAYDPESLGKISVFVVKMALATICGGKILDKLRYIFSQISDPGGIMVYSQFDQFLKEVLKLPMTVFEAPSFGYTEQATRTCFAQQKKVSLNTFLDTLMSDPPPQCLVWLPLMHRLANVENVFHPVECSYCHSESMMGFRYRCQQCHNYQLCQDCFWRGHANGSHSNQHQMKEYTSWKSPAKKLSNALSKSLSCASSREPLHPMFPDMPEKPLNLAHIVKYVGGSVTLSPLLSPPVNSLLESSNHQDEEHSLIARYAARLASDAAAQQRVSNDISFSLDANKQQRQLIAELESKNREILQEIQRLRVQHEQASQPPTGTAQQNPTLLAELRLLRQRKDELEQRMSALQESRRELMVQLEQLMLLLKTQGPGSPRSSPSHAVSRPIPMPTQSESAGTTPTHTPQDSLMGVGGDVQEAFAQGPRRNLRNDLLVAADSITNTMSSLVKELNSGDTIISLFLSDFGKYTLTIYCSPGNRPRSRSFA</sequence>
<dbReference type="Gene3D" id="1.10.238.10">
    <property type="entry name" value="EF-hand"/>
    <property type="match status" value="2"/>
</dbReference>
<dbReference type="InterPro" id="IPR017432">
    <property type="entry name" value="Distrobrevin"/>
</dbReference>
<dbReference type="GO" id="GO:0045202">
    <property type="term" value="C:synapse"/>
    <property type="evidence" value="ECO:0007669"/>
    <property type="project" value="UniProtKB-SubCell"/>
</dbReference>
<feature type="compositionally biased region" description="Polar residues" evidence="17">
    <location>
        <begin position="484"/>
        <end position="494"/>
    </location>
</feature>
<dbReference type="PIRSF" id="PIRSF038204">
    <property type="entry name" value="Distrobrevin"/>
    <property type="match status" value="1"/>
</dbReference>
<evidence type="ECO:0000256" key="8">
    <source>
        <dbReference type="ARBA" id="ARBA00022771"/>
    </source>
</evidence>
<dbReference type="GeneTree" id="ENSGT00940000153897"/>
<dbReference type="SMART" id="SM00291">
    <property type="entry name" value="ZnF_ZZ"/>
    <property type="match status" value="1"/>
</dbReference>
<dbReference type="FunFam" id="1.10.238.10:FF:000014">
    <property type="entry name" value="Dystrobrevin alpha"/>
    <property type="match status" value="1"/>
</dbReference>
<dbReference type="Pfam" id="PF09069">
    <property type="entry name" value="EF-hand_3"/>
    <property type="match status" value="1"/>
</dbReference>
<evidence type="ECO:0000256" key="10">
    <source>
        <dbReference type="ARBA" id="ARBA00023018"/>
    </source>
</evidence>
<dbReference type="PROSITE" id="PS50135">
    <property type="entry name" value="ZF_ZZ_2"/>
    <property type="match status" value="1"/>
</dbReference>
<evidence type="ECO:0000256" key="15">
    <source>
        <dbReference type="PROSITE-ProRule" id="PRU00228"/>
    </source>
</evidence>
<dbReference type="InterPro" id="IPR015153">
    <property type="entry name" value="EF-hand_dom_typ1"/>
</dbReference>
<comment type="subcellular location">
    <subcellularLocation>
        <location evidence="1">Cell membrane</location>
    </subcellularLocation>
    <subcellularLocation>
        <location evidence="2 14">Cytoplasm</location>
    </subcellularLocation>
    <subcellularLocation>
        <location evidence="13">Synapse</location>
    </subcellularLocation>
</comment>
<dbReference type="FunFam" id="1.10.238.10:FF:000016">
    <property type="entry name" value="Dystrobrevin alpha"/>
    <property type="match status" value="1"/>
</dbReference>
<evidence type="ECO:0000313" key="19">
    <source>
        <dbReference type="Ensembl" id="ENSSTUP00000114763.1"/>
    </source>
</evidence>
<comment type="similarity">
    <text evidence="3 14">Belongs to the dystrophin family. Dystrobrevin subfamily.</text>
</comment>
<reference evidence="19" key="1">
    <citation type="submission" date="2025-08" db="UniProtKB">
        <authorList>
            <consortium name="Ensembl"/>
        </authorList>
    </citation>
    <scope>IDENTIFICATION</scope>
</reference>
<dbReference type="SUPFAM" id="SSF57850">
    <property type="entry name" value="RING/U-box"/>
    <property type="match status" value="1"/>
</dbReference>
<keyword evidence="4" id="KW-1003">Cell membrane</keyword>
<dbReference type="AlphaFoldDB" id="A0A674F3A7"/>
<dbReference type="InterPro" id="IPR000433">
    <property type="entry name" value="Znf_ZZ"/>
</dbReference>
<dbReference type="GO" id="GO:0005886">
    <property type="term" value="C:plasma membrane"/>
    <property type="evidence" value="ECO:0007669"/>
    <property type="project" value="UniProtKB-SubCell"/>
</dbReference>
<keyword evidence="20" id="KW-1185">Reference proteome</keyword>
<evidence type="ECO:0000256" key="13">
    <source>
        <dbReference type="ARBA" id="ARBA00034103"/>
    </source>
</evidence>
<evidence type="ECO:0000256" key="16">
    <source>
        <dbReference type="SAM" id="Coils"/>
    </source>
</evidence>
<reference evidence="19" key="2">
    <citation type="submission" date="2025-09" db="UniProtKB">
        <authorList>
            <consortium name="Ensembl"/>
        </authorList>
    </citation>
    <scope>IDENTIFICATION</scope>
</reference>
<feature type="domain" description="ZZ-type" evidence="18">
    <location>
        <begin position="238"/>
        <end position="294"/>
    </location>
</feature>
<keyword evidence="7" id="KW-0479">Metal-binding</keyword>
<proteinExistence type="inferred from homology"/>
<feature type="coiled-coil region" evidence="16">
    <location>
        <begin position="396"/>
        <end position="479"/>
    </location>
</feature>
<dbReference type="PANTHER" id="PTHR12268:SF19">
    <property type="entry name" value="DYSTROBREVIN ALPHA"/>
    <property type="match status" value="1"/>
</dbReference>
<dbReference type="InterPro" id="IPR015154">
    <property type="entry name" value="EF-hand_dom_typ2"/>
</dbReference>
<evidence type="ECO:0000313" key="20">
    <source>
        <dbReference type="Proteomes" id="UP000472277"/>
    </source>
</evidence>
<keyword evidence="10" id="KW-0770">Synapse</keyword>
<dbReference type="Pfam" id="PF00569">
    <property type="entry name" value="ZZ"/>
    <property type="match status" value="1"/>
</dbReference>
<dbReference type="InterPro" id="IPR050774">
    <property type="entry name" value="KCMF1/Dystrophin"/>
</dbReference>
<dbReference type="FunFam" id="3.30.60.90:FF:000002">
    <property type="entry name" value="Dystrobrevin alpha"/>
    <property type="match status" value="1"/>
</dbReference>